<accession>A0A2A6BJ45</accession>
<dbReference type="Gene3D" id="1.10.630.10">
    <property type="entry name" value="Cytochrome P450"/>
    <property type="match status" value="1"/>
</dbReference>
<evidence type="ECO:0000313" key="9">
    <source>
        <dbReference type="Proteomes" id="UP000005239"/>
    </source>
</evidence>
<dbReference type="PANTHER" id="PTHR24300:SF375">
    <property type="entry name" value="CYTOCHROME P450 FAMILY"/>
    <property type="match status" value="1"/>
</dbReference>
<dbReference type="InterPro" id="IPR001128">
    <property type="entry name" value="Cyt_P450"/>
</dbReference>
<dbReference type="GO" id="GO:0005506">
    <property type="term" value="F:iron ion binding"/>
    <property type="evidence" value="ECO:0007669"/>
    <property type="project" value="InterPro"/>
</dbReference>
<dbReference type="InterPro" id="IPR050182">
    <property type="entry name" value="Cytochrome_P450_fam2"/>
</dbReference>
<dbReference type="PANTHER" id="PTHR24300">
    <property type="entry name" value="CYTOCHROME P450 508A4-RELATED"/>
    <property type="match status" value="1"/>
</dbReference>
<dbReference type="Pfam" id="PF10318">
    <property type="entry name" value="7TM_GPCR_Srh"/>
    <property type="match status" value="1"/>
</dbReference>
<dbReference type="Pfam" id="PF00067">
    <property type="entry name" value="p450"/>
    <property type="match status" value="1"/>
</dbReference>
<dbReference type="InterPro" id="IPR036396">
    <property type="entry name" value="Cyt_P450_sf"/>
</dbReference>
<keyword evidence="5 7" id="KW-0408">Iron</keyword>
<dbReference type="Pfam" id="PF10327">
    <property type="entry name" value="7TM_GPCR_Sri"/>
    <property type="match status" value="1"/>
</dbReference>
<evidence type="ECO:0000256" key="6">
    <source>
        <dbReference type="ARBA" id="ARBA00023033"/>
    </source>
</evidence>
<reference evidence="9" key="1">
    <citation type="journal article" date="2008" name="Nat. Genet.">
        <title>The Pristionchus pacificus genome provides a unique perspective on nematode lifestyle and parasitism.</title>
        <authorList>
            <person name="Dieterich C."/>
            <person name="Clifton S.W."/>
            <person name="Schuster L.N."/>
            <person name="Chinwalla A."/>
            <person name="Delehaunty K."/>
            <person name="Dinkelacker I."/>
            <person name="Fulton L."/>
            <person name="Fulton R."/>
            <person name="Godfrey J."/>
            <person name="Minx P."/>
            <person name="Mitreva M."/>
            <person name="Roeseler W."/>
            <person name="Tian H."/>
            <person name="Witte H."/>
            <person name="Yang S.P."/>
            <person name="Wilson R.K."/>
            <person name="Sommer R.J."/>
        </authorList>
    </citation>
    <scope>NUCLEOTIDE SEQUENCE [LARGE SCALE GENOMIC DNA]</scope>
    <source>
        <strain evidence="9">PS312</strain>
    </source>
</reference>
<comment type="cofactor">
    <cofactor evidence="1 7">
        <name>heme</name>
        <dbReference type="ChEBI" id="CHEBI:30413"/>
    </cofactor>
</comment>
<sequence>MVANSSYPVLLNPDTERLILTYNKISGPCFGLLNLIVFFLIIFDPDNRHTKYRRYLLCLQFICSGTDLLLSLISPVLLAKFWVVYATGIMPFGISVKMAILTYVFLIIEIVIAYAACVLYCHKAILPPDSPFRLHRWFHPFIALLNAWIFQAIPFELRWITTKKYYYVFHWDEDSVWILIGGGILFSAPVYITALFVFCHMFIIIRTGMGHVSPAMRKTQVRAAVSIALQITIPSFTLIGPLGYQLGHLLLRFDVMSVEFLACQFSMSNGHAMLNSLTILLRSKYYMKMLTFPVLYCVHHTVRFRVFSQLLNVAGMITLVLITLVTLFVFEQFYWRRRGLPPGPTPFPFVGNMMSILRTFPGYGSYKQWKEQFGNVYTYWLAGMPVVTVNDVDLAHEAFVGNGDNFADRASFGPVIELYRGGSFGIIDTVGALWREQRRFTLHSLRDLGLNRKEMQERILTECEWLMDKFEDLSKQGPIAPMGLMNRTVASVINVVVFGFRFDKDTVHHFNLIQETMDLQNKVLGNPACTIMFKSEWMRHNIPWVRNKFALLMKYRDTIYQYFYDMIEEQKKSIDYDSEESSDFCEAYLKEMHKRKEEDDSTFSDQQFVNVCVDLWIAGMETTASTMAWGVLAMLHFPKTLKKLHEELDIVIGDVNKLITLPDKSQLPYCQAFMMEVQRWANIIPQNLMRLTAQSTVIDGHRIEAGTRIVPQISTFLYDEKVFPNPTVFDPSRFLDEQNNVIQYKHFVPFSIGKRQCLGEGLAKMELFLFFANIANRFDITPTNPSKLPELKRTFSFAFKPVEFDCLFKRRS</sequence>
<keyword evidence="3 7" id="KW-0479">Metal-binding</keyword>
<dbReference type="FunFam" id="1.10.630.10:FF:000036">
    <property type="entry name" value="CYtochrome P450 family"/>
    <property type="match status" value="1"/>
</dbReference>
<dbReference type="GO" id="GO:0006805">
    <property type="term" value="P:xenobiotic metabolic process"/>
    <property type="evidence" value="ECO:0000318"/>
    <property type="project" value="GO_Central"/>
</dbReference>
<evidence type="ECO:0000256" key="3">
    <source>
        <dbReference type="ARBA" id="ARBA00022723"/>
    </source>
</evidence>
<comment type="similarity">
    <text evidence="2">Belongs to the cytochrome P450 family.</text>
</comment>
<dbReference type="AlphaFoldDB" id="A0A2A6BJ45"/>
<dbReference type="SUPFAM" id="SSF48264">
    <property type="entry name" value="Cytochrome P450"/>
    <property type="match status" value="1"/>
</dbReference>
<evidence type="ECO:0000256" key="4">
    <source>
        <dbReference type="ARBA" id="ARBA00023002"/>
    </source>
</evidence>
<name>A0A2A6BJ45_PRIPA</name>
<dbReference type="CDD" id="cd20617">
    <property type="entry name" value="CYP1_2-like"/>
    <property type="match status" value="1"/>
</dbReference>
<dbReference type="PRINTS" id="PR00463">
    <property type="entry name" value="EP450I"/>
</dbReference>
<evidence type="ECO:0000256" key="7">
    <source>
        <dbReference type="PIRSR" id="PIRSR602401-1"/>
    </source>
</evidence>
<dbReference type="OrthoDB" id="1055148at2759"/>
<dbReference type="InterPro" id="IPR017972">
    <property type="entry name" value="Cyt_P450_CS"/>
</dbReference>
<reference evidence="8" key="2">
    <citation type="submission" date="2022-06" db="UniProtKB">
        <authorList>
            <consortium name="EnsemblMetazoa"/>
        </authorList>
    </citation>
    <scope>IDENTIFICATION</scope>
    <source>
        <strain evidence="8">PS312</strain>
    </source>
</reference>
<dbReference type="GO" id="GO:0006082">
    <property type="term" value="P:organic acid metabolic process"/>
    <property type="evidence" value="ECO:0000318"/>
    <property type="project" value="GO_Central"/>
</dbReference>
<feature type="binding site" description="axial binding residue" evidence="7">
    <location>
        <position position="757"/>
    </location>
    <ligand>
        <name>heme</name>
        <dbReference type="ChEBI" id="CHEBI:30413"/>
    </ligand>
    <ligandPart>
        <name>Fe</name>
        <dbReference type="ChEBI" id="CHEBI:18248"/>
    </ligandPart>
</feature>
<proteinExistence type="inferred from homology"/>
<dbReference type="Proteomes" id="UP000005239">
    <property type="component" value="Unassembled WGS sequence"/>
</dbReference>
<dbReference type="InterPro" id="IPR019429">
    <property type="entry name" value="7TM_GPCR_serpentine_rcpt_Sri"/>
</dbReference>
<evidence type="ECO:0000256" key="5">
    <source>
        <dbReference type="ARBA" id="ARBA00023004"/>
    </source>
</evidence>
<dbReference type="PROSITE" id="PS00086">
    <property type="entry name" value="CYTOCHROME_P450"/>
    <property type="match status" value="1"/>
</dbReference>
<dbReference type="GO" id="GO:0020037">
    <property type="term" value="F:heme binding"/>
    <property type="evidence" value="ECO:0000318"/>
    <property type="project" value="GO_Central"/>
</dbReference>
<keyword evidence="7" id="KW-0349">Heme</keyword>
<keyword evidence="4" id="KW-0560">Oxidoreductase</keyword>
<keyword evidence="6" id="KW-0503">Monooxygenase</keyword>
<dbReference type="GO" id="GO:0016712">
    <property type="term" value="F:oxidoreductase activity, acting on paired donors, with incorporation or reduction of molecular oxygen, reduced flavin or flavoprotein as one donor, and incorporation of one atom of oxygen"/>
    <property type="evidence" value="ECO:0000318"/>
    <property type="project" value="GO_Central"/>
</dbReference>
<gene>
    <name evidence="8" type="primary">WBGene00115306</name>
</gene>
<dbReference type="InterPro" id="IPR002401">
    <property type="entry name" value="Cyt_P450_E_grp-I"/>
</dbReference>
<evidence type="ECO:0000313" key="8">
    <source>
        <dbReference type="EnsemblMetazoa" id="PPA25752.1"/>
    </source>
</evidence>
<evidence type="ECO:0000256" key="1">
    <source>
        <dbReference type="ARBA" id="ARBA00001971"/>
    </source>
</evidence>
<protein>
    <submittedName>
        <fullName evidence="8">G protein-coupled receptor</fullName>
    </submittedName>
</protein>
<dbReference type="PRINTS" id="PR00385">
    <property type="entry name" value="P450"/>
</dbReference>
<dbReference type="EnsemblMetazoa" id="PPA25752.1">
    <property type="protein sequence ID" value="PPA25752.1"/>
    <property type="gene ID" value="WBGene00115306"/>
</dbReference>
<dbReference type="GO" id="GO:0005737">
    <property type="term" value="C:cytoplasm"/>
    <property type="evidence" value="ECO:0000318"/>
    <property type="project" value="GO_Central"/>
</dbReference>
<dbReference type="InterPro" id="IPR019422">
    <property type="entry name" value="7TM_GPCR_serpentine_rcpt_Srh"/>
</dbReference>
<evidence type="ECO:0000256" key="2">
    <source>
        <dbReference type="ARBA" id="ARBA00010617"/>
    </source>
</evidence>
<accession>A0A8R1YMF5</accession>
<organism evidence="8 9">
    <name type="scientific">Pristionchus pacificus</name>
    <name type="common">Parasitic nematode worm</name>
    <dbReference type="NCBI Taxonomy" id="54126"/>
    <lineage>
        <taxon>Eukaryota</taxon>
        <taxon>Metazoa</taxon>
        <taxon>Ecdysozoa</taxon>
        <taxon>Nematoda</taxon>
        <taxon>Chromadorea</taxon>
        <taxon>Rhabditida</taxon>
        <taxon>Rhabditina</taxon>
        <taxon>Diplogasteromorpha</taxon>
        <taxon>Diplogasteroidea</taxon>
        <taxon>Neodiplogasteridae</taxon>
        <taxon>Pristionchus</taxon>
    </lineage>
</organism>
<keyword evidence="9" id="KW-1185">Reference proteome</keyword>